<dbReference type="GO" id="GO:0003714">
    <property type="term" value="F:transcription corepressor activity"/>
    <property type="evidence" value="ECO:0007669"/>
    <property type="project" value="InterPro"/>
</dbReference>
<evidence type="ECO:0000313" key="3">
    <source>
        <dbReference type="Proteomes" id="UP000785679"/>
    </source>
</evidence>
<organism evidence="2 3">
    <name type="scientific">Halteria grandinella</name>
    <dbReference type="NCBI Taxonomy" id="5974"/>
    <lineage>
        <taxon>Eukaryota</taxon>
        <taxon>Sar</taxon>
        <taxon>Alveolata</taxon>
        <taxon>Ciliophora</taxon>
        <taxon>Intramacronucleata</taxon>
        <taxon>Spirotrichea</taxon>
        <taxon>Stichotrichia</taxon>
        <taxon>Sporadotrichida</taxon>
        <taxon>Halteriidae</taxon>
        <taxon>Halteria</taxon>
    </lineage>
</organism>
<dbReference type="Proteomes" id="UP000785679">
    <property type="component" value="Unassembled WGS sequence"/>
</dbReference>
<dbReference type="SUPFAM" id="SSF46579">
    <property type="entry name" value="Prefoldin"/>
    <property type="match status" value="1"/>
</dbReference>
<dbReference type="CDD" id="cd23158">
    <property type="entry name" value="Prefoldin_UXT"/>
    <property type="match status" value="1"/>
</dbReference>
<comment type="similarity">
    <text evidence="1">Belongs to the UXT family.</text>
</comment>
<name>A0A8J8SYJ6_HALGN</name>
<dbReference type="InterPro" id="IPR003994">
    <property type="entry name" value="UXT"/>
</dbReference>
<gene>
    <name evidence="2" type="ORF">FGO68_gene12909</name>
</gene>
<dbReference type="OrthoDB" id="338552at2759"/>
<accession>A0A8J8SYJ6</accession>
<dbReference type="PANTHER" id="PTHR13345">
    <property type="entry name" value="MEDIATOR OF RNA POLYMERASE II TRANSCRIPTION SUBUNIT 10"/>
    <property type="match status" value="1"/>
</dbReference>
<reference evidence="2" key="1">
    <citation type="submission" date="2019-06" db="EMBL/GenBank/DDBJ databases">
        <authorList>
            <person name="Zheng W."/>
        </authorList>
    </citation>
    <scope>NUCLEOTIDE SEQUENCE</scope>
    <source>
        <strain evidence="2">QDHG01</strain>
    </source>
</reference>
<dbReference type="PRINTS" id="PR01502">
    <property type="entry name" value="UXTPROTEIN"/>
</dbReference>
<dbReference type="AlphaFoldDB" id="A0A8J8SYJ6"/>
<dbReference type="NCBIfam" id="TIGR00293">
    <property type="entry name" value="prefoldin subunit alpha"/>
    <property type="match status" value="1"/>
</dbReference>
<dbReference type="GO" id="GO:0045944">
    <property type="term" value="P:positive regulation of transcription by RNA polymerase II"/>
    <property type="evidence" value="ECO:0007669"/>
    <property type="project" value="TreeGrafter"/>
</dbReference>
<dbReference type="Gene3D" id="1.10.287.370">
    <property type="match status" value="1"/>
</dbReference>
<dbReference type="GO" id="GO:0016592">
    <property type="term" value="C:mediator complex"/>
    <property type="evidence" value="ECO:0007669"/>
    <property type="project" value="TreeGrafter"/>
</dbReference>
<dbReference type="PANTHER" id="PTHR13345:SF9">
    <property type="entry name" value="PROTEIN UXT"/>
    <property type="match status" value="1"/>
</dbReference>
<protein>
    <submittedName>
        <fullName evidence="2">Uncharacterized protein</fullName>
    </submittedName>
</protein>
<evidence type="ECO:0000313" key="2">
    <source>
        <dbReference type="EMBL" id="TNV75604.1"/>
    </source>
</evidence>
<keyword evidence="3" id="KW-1185">Reference proteome</keyword>
<comment type="caution">
    <text evidence="2">The sequence shown here is derived from an EMBL/GenBank/DDBJ whole genome shotgun (WGS) entry which is preliminary data.</text>
</comment>
<dbReference type="InterPro" id="IPR004127">
    <property type="entry name" value="Prefoldin_subunit_alpha"/>
</dbReference>
<dbReference type="Pfam" id="PF02996">
    <property type="entry name" value="Prefoldin"/>
    <property type="match status" value="1"/>
</dbReference>
<dbReference type="InterPro" id="IPR009053">
    <property type="entry name" value="Prefoldin"/>
</dbReference>
<proteinExistence type="inferred from homology"/>
<sequence length="167" mass="19403">MKQASEESKEARPVSQSEIDAKLLKYESFIDDKLKPDLRKILEKRDQIDRELSQYLQLRNTLEMIREQKLKVFETQVDVGCSFYLQAEVKDLSKVMVKIGADVFVELSPDQALTYIGKKEKFLSHRSELLTEQAAQVKAHIAFVIEASRELMNISGEKEKKMRDDFM</sequence>
<dbReference type="EMBL" id="RRYP01015217">
    <property type="protein sequence ID" value="TNV75604.1"/>
    <property type="molecule type" value="Genomic_DNA"/>
</dbReference>
<evidence type="ECO:0000256" key="1">
    <source>
        <dbReference type="ARBA" id="ARBA00007666"/>
    </source>
</evidence>
<dbReference type="GO" id="GO:0000122">
    <property type="term" value="P:negative regulation of transcription by RNA polymerase II"/>
    <property type="evidence" value="ECO:0007669"/>
    <property type="project" value="InterPro"/>
</dbReference>